<keyword evidence="7" id="KW-0460">Magnesium</keyword>
<evidence type="ECO:0000256" key="3">
    <source>
        <dbReference type="ARBA" id="ARBA00004763"/>
    </source>
</evidence>
<evidence type="ECO:0000256" key="8">
    <source>
        <dbReference type="ARBA" id="ARBA00022909"/>
    </source>
</evidence>
<keyword evidence="8" id="KW-0289">Folate biosynthesis</keyword>
<dbReference type="Gene3D" id="3.20.20.20">
    <property type="entry name" value="Dihydropteroate synthase-like"/>
    <property type="match status" value="1"/>
</dbReference>
<dbReference type="GO" id="GO:0004156">
    <property type="term" value="F:dihydropteroate synthase activity"/>
    <property type="evidence" value="ECO:0007669"/>
    <property type="project" value="UniProtKB-EC"/>
</dbReference>
<dbReference type="EC" id="2.5.1.15" evidence="4"/>
<dbReference type="NCBIfam" id="TIGR01496">
    <property type="entry name" value="DHPS"/>
    <property type="match status" value="1"/>
</dbReference>
<evidence type="ECO:0000256" key="7">
    <source>
        <dbReference type="ARBA" id="ARBA00022842"/>
    </source>
</evidence>
<comment type="caution">
    <text evidence="11">The sequence shown here is derived from an EMBL/GenBank/DDBJ whole genome shotgun (WGS) entry which is preliminary data.</text>
</comment>
<keyword evidence="12" id="KW-1185">Reference proteome</keyword>
<dbReference type="PROSITE" id="PS50972">
    <property type="entry name" value="PTERIN_BINDING"/>
    <property type="match status" value="1"/>
</dbReference>
<dbReference type="GO" id="GO:0046654">
    <property type="term" value="P:tetrahydrofolate biosynthetic process"/>
    <property type="evidence" value="ECO:0007669"/>
    <property type="project" value="TreeGrafter"/>
</dbReference>
<evidence type="ECO:0000256" key="5">
    <source>
        <dbReference type="ARBA" id="ARBA00022679"/>
    </source>
</evidence>
<reference evidence="11 12" key="1">
    <citation type="journal article" date="2014" name="PLoS Genet.">
        <title>Phylogenetically driven sequencing of extremely halophilic archaea reveals strategies for static and dynamic osmo-response.</title>
        <authorList>
            <person name="Becker E.A."/>
            <person name="Seitzer P.M."/>
            <person name="Tritt A."/>
            <person name="Larsen D."/>
            <person name="Krusor M."/>
            <person name="Yao A.I."/>
            <person name="Wu D."/>
            <person name="Madern D."/>
            <person name="Eisen J.A."/>
            <person name="Darling A.E."/>
            <person name="Facciotti M.T."/>
        </authorList>
    </citation>
    <scope>NUCLEOTIDE SEQUENCE [LARGE SCALE GENOMIC DNA]</scope>
    <source>
        <strain evidence="11 12">DSM 1137</strain>
    </source>
</reference>
<dbReference type="Proteomes" id="UP000011514">
    <property type="component" value="Unassembled WGS sequence"/>
</dbReference>
<dbReference type="OrthoDB" id="371861at2157"/>
<evidence type="ECO:0000313" key="12">
    <source>
        <dbReference type="Proteomes" id="UP000011514"/>
    </source>
</evidence>
<dbReference type="PANTHER" id="PTHR20941:SF1">
    <property type="entry name" value="FOLIC ACID SYNTHESIS PROTEIN FOL1"/>
    <property type="match status" value="1"/>
</dbReference>
<evidence type="ECO:0000259" key="10">
    <source>
        <dbReference type="PROSITE" id="PS50972"/>
    </source>
</evidence>
<evidence type="ECO:0000256" key="9">
    <source>
        <dbReference type="SAM" id="MobiDB-lite"/>
    </source>
</evidence>
<gene>
    <name evidence="11" type="ORF">C471_00600</name>
</gene>
<feature type="domain" description="Pterin-binding" evidence="10">
    <location>
        <begin position="17"/>
        <end position="262"/>
    </location>
</feature>
<dbReference type="STRING" id="1227484.C471_00600"/>
<dbReference type="PANTHER" id="PTHR20941">
    <property type="entry name" value="FOLATE SYNTHESIS PROTEINS"/>
    <property type="match status" value="1"/>
</dbReference>
<dbReference type="eggNOG" id="arCOG01978">
    <property type="taxonomic scope" value="Archaea"/>
</dbReference>
<comment type="cofactor">
    <cofactor evidence="2">
        <name>Mg(2+)</name>
        <dbReference type="ChEBI" id="CHEBI:18420"/>
    </cofactor>
</comment>
<organism evidence="11 12">
    <name type="scientific">Halorubrum saccharovorum DSM 1137</name>
    <dbReference type="NCBI Taxonomy" id="1227484"/>
    <lineage>
        <taxon>Archaea</taxon>
        <taxon>Methanobacteriati</taxon>
        <taxon>Methanobacteriota</taxon>
        <taxon>Stenosarchaea group</taxon>
        <taxon>Halobacteria</taxon>
        <taxon>Halobacteriales</taxon>
        <taxon>Haloferacaceae</taxon>
        <taxon>Halorubrum</taxon>
    </lineage>
</organism>
<evidence type="ECO:0000256" key="4">
    <source>
        <dbReference type="ARBA" id="ARBA00012458"/>
    </source>
</evidence>
<dbReference type="Pfam" id="PF00809">
    <property type="entry name" value="Pterin_bind"/>
    <property type="match status" value="1"/>
</dbReference>
<name>M0E745_9EURY</name>
<dbReference type="SUPFAM" id="SSF51717">
    <property type="entry name" value="Dihydropteroate synthetase-like"/>
    <property type="match status" value="1"/>
</dbReference>
<keyword evidence="5" id="KW-0808">Transferase</keyword>
<dbReference type="GO" id="GO:0046656">
    <property type="term" value="P:folic acid biosynthetic process"/>
    <property type="evidence" value="ECO:0007669"/>
    <property type="project" value="UniProtKB-KW"/>
</dbReference>
<dbReference type="GO" id="GO:0046872">
    <property type="term" value="F:metal ion binding"/>
    <property type="evidence" value="ECO:0007669"/>
    <property type="project" value="UniProtKB-KW"/>
</dbReference>
<accession>M0E745</accession>
<proteinExistence type="predicted"/>
<dbReference type="InterPro" id="IPR000489">
    <property type="entry name" value="Pterin-binding_dom"/>
</dbReference>
<dbReference type="RefSeq" id="WP_004045811.1">
    <property type="nucleotide sequence ID" value="NZ_AOJE01000005.1"/>
</dbReference>
<evidence type="ECO:0000256" key="1">
    <source>
        <dbReference type="ARBA" id="ARBA00000012"/>
    </source>
</evidence>
<evidence type="ECO:0000256" key="6">
    <source>
        <dbReference type="ARBA" id="ARBA00022723"/>
    </source>
</evidence>
<evidence type="ECO:0000313" key="11">
    <source>
        <dbReference type="EMBL" id="ELZ43570.1"/>
    </source>
</evidence>
<comment type="pathway">
    <text evidence="3">Cofactor biosynthesis; tetrahydrofolate biosynthesis; 7,8-dihydrofolate from 2-amino-4-hydroxy-6-hydroxymethyl-7,8-dihydropteridine diphosphate and 4-aminobenzoate: step 1/2.</text>
</comment>
<keyword evidence="6" id="KW-0479">Metal-binding</keyword>
<protein>
    <recommendedName>
        <fullName evidence="4">dihydropteroate synthase</fullName>
        <ecNumber evidence="4">2.5.1.15</ecNumber>
    </recommendedName>
</protein>
<dbReference type="InterPro" id="IPR045031">
    <property type="entry name" value="DHP_synth-like"/>
</dbReference>
<sequence>MRNVDAAGLGIGDDHPPRIMGVLNVSAESPYDPSVYDDPGEAAKYVDEELIGEGADIVDVGLESANKDLEVLSADQELARLDTAVETLESTSGDAVWSIETRYHEVADEALARGFDMVNDICGFADPEMPRVCREHDAAVSKMASPPDLDRPGAIEDVDDIYEALSRNGLTDKTILDPAFGGWSVEKTHADDRETFRRLREFRGYGRPLLVSINRKSFLKTIAGRSTEEALPVSLAATSMAVERGAHVIRTHDVAETRDAALVGAEFARNRVRSDAEAGDIAVEELDVTTVREAERHLDRLAADPEVAGDAVVRTYELGGLTDEAVGALRAATADLGVGAAFALAGSASHEVTASPSATDGGASDRTGAGGGAGLLVGTPAALSEVRSSASSVSGALDAVLETIDGTSK</sequence>
<feature type="region of interest" description="Disordered" evidence="9">
    <location>
        <begin position="352"/>
        <end position="371"/>
    </location>
</feature>
<evidence type="ECO:0000256" key="2">
    <source>
        <dbReference type="ARBA" id="ARBA00001946"/>
    </source>
</evidence>
<feature type="compositionally biased region" description="Low complexity" evidence="9">
    <location>
        <begin position="358"/>
        <end position="367"/>
    </location>
</feature>
<dbReference type="InterPro" id="IPR011005">
    <property type="entry name" value="Dihydropteroate_synth-like_sf"/>
</dbReference>
<dbReference type="EMBL" id="AOJE01000005">
    <property type="protein sequence ID" value="ELZ43570.1"/>
    <property type="molecule type" value="Genomic_DNA"/>
</dbReference>
<dbReference type="AlphaFoldDB" id="M0E745"/>
<comment type="catalytic activity">
    <reaction evidence="1">
        <text>(7,8-dihydropterin-6-yl)methyl diphosphate + 4-aminobenzoate = 7,8-dihydropteroate + diphosphate</text>
        <dbReference type="Rhea" id="RHEA:19949"/>
        <dbReference type="ChEBI" id="CHEBI:17836"/>
        <dbReference type="ChEBI" id="CHEBI:17839"/>
        <dbReference type="ChEBI" id="CHEBI:33019"/>
        <dbReference type="ChEBI" id="CHEBI:72950"/>
        <dbReference type="EC" id="2.5.1.15"/>
    </reaction>
</comment>
<dbReference type="PATRIC" id="fig|1227484.4.peg.120"/>
<dbReference type="InterPro" id="IPR006390">
    <property type="entry name" value="DHP_synth_dom"/>
</dbReference>